<dbReference type="AlphaFoldDB" id="A0A6G1HPT8"/>
<dbReference type="Proteomes" id="UP000799640">
    <property type="component" value="Unassembled WGS sequence"/>
</dbReference>
<feature type="compositionally biased region" description="Polar residues" evidence="1">
    <location>
        <begin position="220"/>
        <end position="244"/>
    </location>
</feature>
<dbReference type="EMBL" id="ML996702">
    <property type="protein sequence ID" value="KAF2397886.1"/>
    <property type="molecule type" value="Genomic_DNA"/>
</dbReference>
<protein>
    <submittedName>
        <fullName evidence="2">Uncharacterized protein</fullName>
    </submittedName>
</protein>
<feature type="region of interest" description="Disordered" evidence="1">
    <location>
        <begin position="220"/>
        <end position="336"/>
    </location>
</feature>
<accession>A0A6G1HPT8</accession>
<gene>
    <name evidence="2" type="ORF">EJ06DRAFT_558839</name>
</gene>
<feature type="compositionally biased region" description="Polar residues" evidence="1">
    <location>
        <begin position="254"/>
        <end position="285"/>
    </location>
</feature>
<evidence type="ECO:0000313" key="3">
    <source>
        <dbReference type="Proteomes" id="UP000799640"/>
    </source>
</evidence>
<feature type="region of interest" description="Disordered" evidence="1">
    <location>
        <begin position="480"/>
        <end position="499"/>
    </location>
</feature>
<evidence type="ECO:0000256" key="1">
    <source>
        <dbReference type="SAM" id="MobiDB-lite"/>
    </source>
</evidence>
<reference evidence="2" key="1">
    <citation type="journal article" date="2020" name="Stud. Mycol.">
        <title>101 Dothideomycetes genomes: a test case for predicting lifestyles and emergence of pathogens.</title>
        <authorList>
            <person name="Haridas S."/>
            <person name="Albert R."/>
            <person name="Binder M."/>
            <person name="Bloem J."/>
            <person name="Labutti K."/>
            <person name="Salamov A."/>
            <person name="Andreopoulos B."/>
            <person name="Baker S."/>
            <person name="Barry K."/>
            <person name="Bills G."/>
            <person name="Bluhm B."/>
            <person name="Cannon C."/>
            <person name="Castanera R."/>
            <person name="Culley D."/>
            <person name="Daum C."/>
            <person name="Ezra D."/>
            <person name="Gonzalez J."/>
            <person name="Henrissat B."/>
            <person name="Kuo A."/>
            <person name="Liang C."/>
            <person name="Lipzen A."/>
            <person name="Lutzoni F."/>
            <person name="Magnuson J."/>
            <person name="Mondo S."/>
            <person name="Nolan M."/>
            <person name="Ohm R."/>
            <person name="Pangilinan J."/>
            <person name="Park H.-J."/>
            <person name="Ramirez L."/>
            <person name="Alfaro M."/>
            <person name="Sun H."/>
            <person name="Tritt A."/>
            <person name="Yoshinaga Y."/>
            <person name="Zwiers L.-H."/>
            <person name="Turgeon B."/>
            <person name="Goodwin S."/>
            <person name="Spatafora J."/>
            <person name="Crous P."/>
            <person name="Grigoriev I."/>
        </authorList>
    </citation>
    <scope>NUCLEOTIDE SEQUENCE</scope>
    <source>
        <strain evidence="2">CBS 262.69</strain>
    </source>
</reference>
<evidence type="ECO:0000313" key="2">
    <source>
        <dbReference type="EMBL" id="KAF2397886.1"/>
    </source>
</evidence>
<feature type="compositionally biased region" description="Low complexity" evidence="1">
    <location>
        <begin position="286"/>
        <end position="315"/>
    </location>
</feature>
<dbReference type="CDD" id="cd19757">
    <property type="entry name" value="Bbox1"/>
    <property type="match status" value="1"/>
</dbReference>
<organism evidence="2 3">
    <name type="scientific">Trichodelitschia bisporula</name>
    <dbReference type="NCBI Taxonomy" id="703511"/>
    <lineage>
        <taxon>Eukaryota</taxon>
        <taxon>Fungi</taxon>
        <taxon>Dikarya</taxon>
        <taxon>Ascomycota</taxon>
        <taxon>Pezizomycotina</taxon>
        <taxon>Dothideomycetes</taxon>
        <taxon>Dothideomycetes incertae sedis</taxon>
        <taxon>Phaeotrichales</taxon>
        <taxon>Phaeotrichaceae</taxon>
        <taxon>Trichodelitschia</taxon>
    </lineage>
</organism>
<keyword evidence="3" id="KW-1185">Reference proteome</keyword>
<sequence>MTNSDQFAFMQENAAQQPSTAQSAMTGGHGPQNSVVHHQPTGAAQQQMLDDPLATTAAPFGHGFLQYSPPLSVQNAAQQPWPIGVSNMGSQFNGTFYIHPPIPTVQSGVQLLPQSGPYPDIYWLVQPYFTTGFAPLDSSTSFTTADSNNLSSEGSEPLSYGFVDTGTQSGTATDATGFTLEMDVILKAVALGLHNTSKSGTHPPAPHVLPAQPAAQPYQYSFNGLTGYPQQGPSTTGGDASTSLPVPPSIALPAQTNAQPSQGQDNGLKVNTQQGPGTTLVNTSTSRPAPALSAPPSASQAPSRRVRNTNTSRRTPYSRPVASSKGKSRAPQAAARPCNNFPDTTVLQSANAVPACFSELKQQMPNGVDVKNLDENMAHQVQKEWKLADESWDNTRAQKSAIFLRIPGTIGDGPSAWKTVYMEGPSSHQTRCITEAKELMEQAVLGTAQRGHVLTKETKQQCCKVCQVVARTAPHKNLRKAVEEQSSSTLRKGERRDRVPRATQRCTDCDIYICSKCIHIHEKVAKNALTGLGLWESIKEVQETFDWILATTGLEIASPPTTPPGSGTQSAQSLESAEGFDLVAAAQDAGLPPLVETVQQPLGETAQQPLGETFQQPLEEPTQMMFWGGFSVRDF</sequence>
<proteinExistence type="predicted"/>
<name>A0A6G1HPT8_9PEZI</name>
<feature type="region of interest" description="Disordered" evidence="1">
    <location>
        <begin position="13"/>
        <end position="37"/>
    </location>
</feature>